<sequence length="162" mass="18090">MATLNKVTLIGHLGRDPERRVTAGGDAVTQFTLATTETWKDKSSGERKQTTEWHRVVLYRKLAEIAGEYLKKGSLVYVEGRLQTRKWTGKDDVERIAVEIIADDMRMLGGRTHEHDHGADADHAETEQHADSDQGQAHNRESGAAARSSASRYDFVDDAIPF</sequence>
<dbReference type="Pfam" id="PF00436">
    <property type="entry name" value="SSB"/>
    <property type="match status" value="1"/>
</dbReference>
<feature type="DNA-binding region" evidence="2">
    <location>
        <begin position="53"/>
        <end position="59"/>
    </location>
</feature>
<feature type="compositionally biased region" description="Basic and acidic residues" evidence="4">
    <location>
        <begin position="110"/>
        <end position="132"/>
    </location>
</feature>
<dbReference type="InterPro" id="IPR012340">
    <property type="entry name" value="NA-bd_OB-fold"/>
</dbReference>
<dbReference type="GO" id="GO:0003677">
    <property type="term" value="F:DNA binding"/>
    <property type="evidence" value="ECO:0007669"/>
    <property type="project" value="UniProtKB-KW"/>
</dbReference>
<evidence type="ECO:0000256" key="1">
    <source>
        <dbReference type="ARBA" id="ARBA00023125"/>
    </source>
</evidence>
<feature type="region of interest" description="Disordered" evidence="4">
    <location>
        <begin position="110"/>
        <end position="150"/>
    </location>
</feature>
<keyword evidence="6" id="KW-1185">Reference proteome</keyword>
<organism evidence="5 6">
    <name type="scientific">Noviherbaspirillum album</name>
    <dbReference type="NCBI Taxonomy" id="3080276"/>
    <lineage>
        <taxon>Bacteria</taxon>
        <taxon>Pseudomonadati</taxon>
        <taxon>Pseudomonadota</taxon>
        <taxon>Betaproteobacteria</taxon>
        <taxon>Burkholderiales</taxon>
        <taxon>Oxalobacteraceae</taxon>
        <taxon>Noviherbaspirillum</taxon>
    </lineage>
</organism>
<protein>
    <recommendedName>
        <fullName evidence="2 3">Single-stranded DNA-binding protein</fullName>
        <shortName evidence="2">SSB</shortName>
    </recommendedName>
</protein>
<evidence type="ECO:0000313" key="6">
    <source>
        <dbReference type="Proteomes" id="UP001352263"/>
    </source>
</evidence>
<evidence type="ECO:0000256" key="3">
    <source>
        <dbReference type="PIRNR" id="PIRNR002070"/>
    </source>
</evidence>
<evidence type="ECO:0000256" key="4">
    <source>
        <dbReference type="SAM" id="MobiDB-lite"/>
    </source>
</evidence>
<dbReference type="PANTHER" id="PTHR10302:SF27">
    <property type="entry name" value="SINGLE-STRANDED DNA-BINDING PROTEIN"/>
    <property type="match status" value="1"/>
</dbReference>
<comment type="caution">
    <text evidence="5">The sequence shown here is derived from an EMBL/GenBank/DDBJ whole genome shotgun (WGS) entry which is preliminary data.</text>
</comment>
<dbReference type="NCBIfam" id="TIGR00621">
    <property type="entry name" value="ssb"/>
    <property type="match status" value="1"/>
</dbReference>
<dbReference type="EMBL" id="JAWIIV010000020">
    <property type="protein sequence ID" value="MEC4721654.1"/>
    <property type="molecule type" value="Genomic_DNA"/>
</dbReference>
<comment type="caution">
    <text evidence="2">Lacks conserved residue(s) required for the propagation of feature annotation.</text>
</comment>
<keyword evidence="1 2" id="KW-0238">DNA-binding</keyword>
<dbReference type="PANTHER" id="PTHR10302">
    <property type="entry name" value="SINGLE-STRANDED DNA-BINDING PROTEIN"/>
    <property type="match status" value="1"/>
</dbReference>
<evidence type="ECO:0000313" key="5">
    <source>
        <dbReference type="EMBL" id="MEC4721654.1"/>
    </source>
</evidence>
<gene>
    <name evidence="5" type="primary">ssb</name>
    <name evidence="5" type="ORF">RY831_21020</name>
</gene>
<dbReference type="PROSITE" id="PS50935">
    <property type="entry name" value="SSB"/>
    <property type="match status" value="1"/>
</dbReference>
<dbReference type="PIRSF" id="PIRSF002070">
    <property type="entry name" value="SSB"/>
    <property type="match status" value="1"/>
</dbReference>
<name>A0ABU6JDD1_9BURK</name>
<dbReference type="InterPro" id="IPR000424">
    <property type="entry name" value="Primosome_PriB/ssb"/>
</dbReference>
<dbReference type="CDD" id="cd04496">
    <property type="entry name" value="SSB_OBF"/>
    <property type="match status" value="1"/>
</dbReference>
<accession>A0ABU6JDD1</accession>
<dbReference type="SUPFAM" id="SSF50249">
    <property type="entry name" value="Nucleic acid-binding proteins"/>
    <property type="match status" value="1"/>
</dbReference>
<evidence type="ECO:0000256" key="2">
    <source>
        <dbReference type="HAMAP-Rule" id="MF_00984"/>
    </source>
</evidence>
<dbReference type="Proteomes" id="UP001352263">
    <property type="component" value="Unassembled WGS sequence"/>
</dbReference>
<dbReference type="Gene3D" id="2.40.50.140">
    <property type="entry name" value="Nucleic acid-binding proteins"/>
    <property type="match status" value="1"/>
</dbReference>
<reference evidence="5 6" key="1">
    <citation type="submission" date="2023-10" db="EMBL/GenBank/DDBJ databases">
        <title>Noviherbaspirillum sp. CPCC 100848 genome assembly.</title>
        <authorList>
            <person name="Li X.Y."/>
            <person name="Fang X.M."/>
        </authorList>
    </citation>
    <scope>NUCLEOTIDE SEQUENCE [LARGE SCALE GENOMIC DNA]</scope>
    <source>
        <strain evidence="5 6">CPCC 100848</strain>
    </source>
</reference>
<proteinExistence type="inferred from homology"/>
<comment type="subunit">
    <text evidence="2">Homotetramer.</text>
</comment>
<dbReference type="HAMAP" id="MF_00984">
    <property type="entry name" value="SSB"/>
    <property type="match status" value="1"/>
</dbReference>
<dbReference type="RefSeq" id="WP_326508338.1">
    <property type="nucleotide sequence ID" value="NZ_JAWIIV010000020.1"/>
</dbReference>
<dbReference type="InterPro" id="IPR011344">
    <property type="entry name" value="ssDNA-bd"/>
</dbReference>